<feature type="non-terminal residue" evidence="1">
    <location>
        <position position="91"/>
    </location>
</feature>
<dbReference type="OrthoDB" id="1430630at2759"/>
<dbReference type="EMBL" id="MCFK01001691">
    <property type="protein sequence ID" value="RKF64715.1"/>
    <property type="molecule type" value="Genomic_DNA"/>
</dbReference>
<keyword evidence="2" id="KW-1185">Reference proteome</keyword>
<reference evidence="1 2" key="1">
    <citation type="journal article" date="2018" name="BMC Genomics">
        <title>Comparative genome analyses reveal sequence features reflecting distinct modes of host-adaptation between dicot and monocot powdery mildew.</title>
        <authorList>
            <person name="Wu Y."/>
            <person name="Ma X."/>
            <person name="Pan Z."/>
            <person name="Kale S.D."/>
            <person name="Song Y."/>
            <person name="King H."/>
            <person name="Zhang Q."/>
            <person name="Presley C."/>
            <person name="Deng X."/>
            <person name="Wei C.I."/>
            <person name="Xiao S."/>
        </authorList>
    </citation>
    <scope>NUCLEOTIDE SEQUENCE [LARGE SCALE GENOMIC DNA]</scope>
    <source>
        <strain evidence="1">UMSG2</strain>
    </source>
</reference>
<evidence type="ECO:0000313" key="2">
    <source>
        <dbReference type="Proteomes" id="UP000286134"/>
    </source>
</evidence>
<dbReference type="Proteomes" id="UP000286134">
    <property type="component" value="Unassembled WGS sequence"/>
</dbReference>
<proteinExistence type="predicted"/>
<gene>
    <name evidence="1" type="ORF">OnM2_016022</name>
</gene>
<protein>
    <submittedName>
        <fullName evidence="1">Putative chromosome segregation protein</fullName>
    </submittedName>
</protein>
<accession>A0A420I4Z2</accession>
<evidence type="ECO:0000313" key="1">
    <source>
        <dbReference type="EMBL" id="RKF64715.1"/>
    </source>
</evidence>
<name>A0A420I4Z2_9PEZI</name>
<comment type="caution">
    <text evidence="1">The sequence shown here is derived from an EMBL/GenBank/DDBJ whole genome shotgun (WGS) entry which is preliminary data.</text>
</comment>
<sequence length="91" mass="10276">MSNEPTSITMEELFTAFHRTWPNVSSVMNSYQFPEDANPGLLIQRIAAASNYPEKHLFITLLNCFDYQFGALNEKTSSQALEIAELDSDLT</sequence>
<dbReference type="AlphaFoldDB" id="A0A420I4Z2"/>
<organism evidence="1 2">
    <name type="scientific">Erysiphe neolycopersici</name>
    <dbReference type="NCBI Taxonomy" id="212602"/>
    <lineage>
        <taxon>Eukaryota</taxon>
        <taxon>Fungi</taxon>
        <taxon>Dikarya</taxon>
        <taxon>Ascomycota</taxon>
        <taxon>Pezizomycotina</taxon>
        <taxon>Leotiomycetes</taxon>
        <taxon>Erysiphales</taxon>
        <taxon>Erysiphaceae</taxon>
        <taxon>Erysiphe</taxon>
    </lineage>
</organism>